<feature type="transmembrane region" description="Helical" evidence="1">
    <location>
        <begin position="366"/>
        <end position="385"/>
    </location>
</feature>
<keyword evidence="1" id="KW-0812">Transmembrane</keyword>
<feature type="transmembrane region" description="Helical" evidence="1">
    <location>
        <begin position="210"/>
        <end position="237"/>
    </location>
</feature>
<feature type="transmembrane region" description="Helical" evidence="1">
    <location>
        <begin position="35"/>
        <end position="62"/>
    </location>
</feature>
<feature type="transmembrane region" description="Helical" evidence="1">
    <location>
        <begin position="178"/>
        <end position="198"/>
    </location>
</feature>
<feature type="transmembrane region" description="Helical" evidence="1">
    <location>
        <begin position="312"/>
        <end position="332"/>
    </location>
</feature>
<reference evidence="2 3" key="1">
    <citation type="journal article" date="2019" name="Emerg. Microbes Infect.">
        <title>Comprehensive subspecies identification of 175 nontuberculous mycobacteria species based on 7547 genomic profiles.</title>
        <authorList>
            <person name="Matsumoto Y."/>
            <person name="Kinjo T."/>
            <person name="Motooka D."/>
            <person name="Nabeya D."/>
            <person name="Jung N."/>
            <person name="Uechi K."/>
            <person name="Horii T."/>
            <person name="Iida T."/>
            <person name="Fujita J."/>
            <person name="Nakamura S."/>
        </authorList>
    </citation>
    <scope>NUCLEOTIDE SEQUENCE [LARGE SCALE GENOMIC DNA]</scope>
    <source>
        <strain evidence="2 3">JCM 17899</strain>
    </source>
</reference>
<dbReference type="AlphaFoldDB" id="A0A7I7QYI7"/>
<dbReference type="InterPro" id="IPR021941">
    <property type="entry name" value="DUF3556_TM"/>
</dbReference>
<sequence length="578" mass="63938">MGFLKQDVPVVDYDVWSTGTRAEKIKPMARHWAEVGFGTPVVLHLFYVVKILLYVVTAWLLALTTSGIDGFTNVAGWYDEPIVFQKVVLFTMLFEVVGLGCGFGPLNNRFFPPLGSALYWLRPSTIRLPPWPGRVPLTNGDARTPVDALLYAALLIVLVIALFSDGTGPIPELGTDVGVLPAWQIWAVLGLLAVAGLRDKVIFLAARGEVYGSFVVAFLFSGVDMIIAAKLVCLVIWIGAATSKLNKHFPFVISTMMSNNPVIRPRWIKRRFFERFPDDLRPGRLSRGLAHFSTAIEGLVPLVLFFSHGGWVTAIAAVVMLIFHFGILSAIPMGVPLEWNVFMMFAVLALFVGHSDIGLADLQSPWPIVLFVAVAGTVAIGNLFPRKVSFLPGMRYYAGNWDTTLWCVTPSAAEKITNGIVAIAAMPAAQMEKFYGSKETAEMYLYMGYAFRAFNTHGRAMFTLAHRAMAGRDEADYVLTDGERICSTAIGWNFGDGHMHNEQLIAALQARCHFEPGEVRVLLLDAQPIHRQRQEYRLVDAATGEFERGYVNVADMVTRQPWDDTVPVQVTWSKSVTA</sequence>
<protein>
    <submittedName>
        <fullName evidence="2">Membrane protein</fullName>
    </submittedName>
</protein>
<keyword evidence="1" id="KW-1133">Transmembrane helix</keyword>
<dbReference type="Pfam" id="PF12077">
    <property type="entry name" value="DUF3556"/>
    <property type="match status" value="1"/>
</dbReference>
<proteinExistence type="predicted"/>
<keyword evidence="3" id="KW-1185">Reference proteome</keyword>
<dbReference type="RefSeq" id="WP_163800875.1">
    <property type="nucleotide sequence ID" value="NZ_AP022588.1"/>
</dbReference>
<accession>A0A7I7QYI7</accession>
<evidence type="ECO:0000313" key="3">
    <source>
        <dbReference type="Proteomes" id="UP000467193"/>
    </source>
</evidence>
<keyword evidence="1" id="KW-0472">Membrane</keyword>
<evidence type="ECO:0000313" key="2">
    <source>
        <dbReference type="EMBL" id="BBY31372.1"/>
    </source>
</evidence>
<organism evidence="2 3">
    <name type="scientific">Mycolicibacterium sediminis</name>
    <dbReference type="NCBI Taxonomy" id="1286180"/>
    <lineage>
        <taxon>Bacteria</taxon>
        <taxon>Bacillati</taxon>
        <taxon>Actinomycetota</taxon>
        <taxon>Actinomycetes</taxon>
        <taxon>Mycobacteriales</taxon>
        <taxon>Mycobacteriaceae</taxon>
        <taxon>Mycolicibacterium</taxon>
    </lineage>
</organism>
<evidence type="ECO:0000256" key="1">
    <source>
        <dbReference type="SAM" id="Phobius"/>
    </source>
</evidence>
<dbReference type="KEGG" id="msei:MSEDJ_54680"/>
<gene>
    <name evidence="2" type="ORF">MSEDJ_54680</name>
</gene>
<dbReference type="EMBL" id="AP022588">
    <property type="protein sequence ID" value="BBY31372.1"/>
    <property type="molecule type" value="Genomic_DNA"/>
</dbReference>
<feature type="transmembrane region" description="Helical" evidence="1">
    <location>
        <begin position="148"/>
        <end position="166"/>
    </location>
</feature>
<dbReference type="Proteomes" id="UP000467193">
    <property type="component" value="Chromosome"/>
</dbReference>
<name>A0A7I7QYI7_9MYCO</name>
<feature type="transmembrane region" description="Helical" evidence="1">
    <location>
        <begin position="339"/>
        <end position="360"/>
    </location>
</feature>